<dbReference type="InterPro" id="IPR053164">
    <property type="entry name" value="IS1016-like_transposase"/>
</dbReference>
<name>A0A085LZE4_9BILA</name>
<accession>A0A085LZE4</accession>
<evidence type="ECO:0000313" key="4">
    <source>
        <dbReference type="Proteomes" id="UP000030764"/>
    </source>
</evidence>
<organism evidence="3 4">
    <name type="scientific">Trichuris suis</name>
    <name type="common">pig whipworm</name>
    <dbReference type="NCBI Taxonomy" id="68888"/>
    <lineage>
        <taxon>Eukaryota</taxon>
        <taxon>Metazoa</taxon>
        <taxon>Ecdysozoa</taxon>
        <taxon>Nematoda</taxon>
        <taxon>Enoplea</taxon>
        <taxon>Dorylaimia</taxon>
        <taxon>Trichinellida</taxon>
        <taxon>Trichuridae</taxon>
        <taxon>Trichuris</taxon>
    </lineage>
</organism>
<evidence type="ECO:0000313" key="3">
    <source>
        <dbReference type="EMBL" id="KFD50340.1"/>
    </source>
</evidence>
<dbReference type="Proteomes" id="UP000030764">
    <property type="component" value="Unassembled WGS sequence"/>
</dbReference>
<dbReference type="PANTHER" id="PTHR47163:SF2">
    <property type="entry name" value="SI:DKEY-17M8.2"/>
    <property type="match status" value="1"/>
</dbReference>
<keyword evidence="4" id="KW-1185">Reference proteome</keyword>
<feature type="region of interest" description="Disordered" evidence="1">
    <location>
        <begin position="1"/>
        <end position="25"/>
    </location>
</feature>
<dbReference type="PANTHER" id="PTHR47163">
    <property type="entry name" value="DDE_TNP_IS1595 DOMAIN-CONTAINING PROTEIN"/>
    <property type="match status" value="1"/>
</dbReference>
<evidence type="ECO:0000256" key="1">
    <source>
        <dbReference type="SAM" id="MobiDB-lite"/>
    </source>
</evidence>
<gene>
    <name evidence="3" type="ORF">M513_08840</name>
</gene>
<feature type="compositionally biased region" description="Polar residues" evidence="1">
    <location>
        <begin position="1"/>
        <end position="14"/>
    </location>
</feature>
<dbReference type="AlphaFoldDB" id="A0A085LZE4"/>
<sequence length="517" mass="58231">MFDCSSASFCHPSNSRPPLPSRIGTTEVDESLFGKRKSNRSKTLGCQWVLGGVCHETGECFLEPVNHRRRSTLVPLIQGHVLTGSTITTYAWRSYRLADHSYTHLCVNHSASFVDKQTKANTQVLRYSTTKMIIGWCSAGCQRHSAKYDRSLLDARAQAVPADDVAPNCNINALIHSQSRHVTYCAHRGSRTREHRCPNSFDFLYHVSLQAVEVGLSYLFNCNRELDMMPLISAAFPGSVFVRLISVDAIMSRKGGTFRVGMKFRPLEKTFFSTDVRVVELKLTTTLSNSWSATTLFLFDLLKSHRLCTVSTFYDLESWVLLNGTGLGEHLQRLGRQHGYRVYFKSSPSLRSLVRSDKIKLPFKDRPGVVYEIKCGCNASYIGETGNTLLDRFGDHMKALNSYRTAEEELNGTYRKRRGRPRTIPPIEAMEKAKNSSAVVEHSSQCSLDLHPRIICREIQFRLRQIKESLFTRNNPSINRDKAVEVSSIWTALISKSGCCSIPTDSPPQPLNTLSSE</sequence>
<dbReference type="EMBL" id="KL363255">
    <property type="protein sequence ID" value="KFD50340.1"/>
    <property type="molecule type" value="Genomic_DNA"/>
</dbReference>
<protein>
    <recommendedName>
        <fullName evidence="2">ISXO2-like transposase domain-containing protein</fullName>
    </recommendedName>
</protein>
<dbReference type="SMART" id="SM01126">
    <property type="entry name" value="DDE_Tnp_IS1595"/>
    <property type="match status" value="1"/>
</dbReference>
<proteinExistence type="predicted"/>
<evidence type="ECO:0000259" key="2">
    <source>
        <dbReference type="SMART" id="SM01126"/>
    </source>
</evidence>
<reference evidence="3 4" key="1">
    <citation type="journal article" date="2014" name="Nat. Genet.">
        <title>Genome and transcriptome of the porcine whipworm Trichuris suis.</title>
        <authorList>
            <person name="Jex A.R."/>
            <person name="Nejsum P."/>
            <person name="Schwarz E.M."/>
            <person name="Hu L."/>
            <person name="Young N.D."/>
            <person name="Hall R.S."/>
            <person name="Korhonen P.K."/>
            <person name="Liao S."/>
            <person name="Thamsborg S."/>
            <person name="Xia J."/>
            <person name="Xu P."/>
            <person name="Wang S."/>
            <person name="Scheerlinck J.P."/>
            <person name="Hofmann A."/>
            <person name="Sternberg P.W."/>
            <person name="Wang J."/>
            <person name="Gasser R.B."/>
        </authorList>
    </citation>
    <scope>NUCLEOTIDE SEQUENCE [LARGE SCALE GENOMIC DNA]</scope>
    <source>
        <strain evidence="3">DCEP-RM93M</strain>
    </source>
</reference>
<dbReference type="InterPro" id="IPR024445">
    <property type="entry name" value="Tnp_ISXO2-like"/>
</dbReference>
<feature type="domain" description="ISXO2-like transposase" evidence="2">
    <location>
        <begin position="24"/>
        <end position="145"/>
    </location>
</feature>